<evidence type="ECO:0000313" key="2">
    <source>
        <dbReference type="Proteomes" id="UP000821845"/>
    </source>
</evidence>
<organism evidence="1 2">
    <name type="scientific">Hyalomma asiaticum</name>
    <name type="common">Tick</name>
    <dbReference type="NCBI Taxonomy" id="266040"/>
    <lineage>
        <taxon>Eukaryota</taxon>
        <taxon>Metazoa</taxon>
        <taxon>Ecdysozoa</taxon>
        <taxon>Arthropoda</taxon>
        <taxon>Chelicerata</taxon>
        <taxon>Arachnida</taxon>
        <taxon>Acari</taxon>
        <taxon>Parasitiformes</taxon>
        <taxon>Ixodida</taxon>
        <taxon>Ixodoidea</taxon>
        <taxon>Ixodidae</taxon>
        <taxon>Hyalomminae</taxon>
        <taxon>Hyalomma</taxon>
    </lineage>
</organism>
<keyword evidence="2" id="KW-1185">Reference proteome</keyword>
<dbReference type="EMBL" id="CM023481">
    <property type="protein sequence ID" value="KAH6945438.1"/>
    <property type="molecule type" value="Genomic_DNA"/>
</dbReference>
<name>A0ACB7TH39_HYAAI</name>
<reference evidence="1" key="1">
    <citation type="submission" date="2020-05" db="EMBL/GenBank/DDBJ databases">
        <title>Large-scale comparative analyses of tick genomes elucidate their genetic diversity and vector capacities.</title>
        <authorList>
            <person name="Jia N."/>
            <person name="Wang J."/>
            <person name="Shi W."/>
            <person name="Du L."/>
            <person name="Sun Y."/>
            <person name="Zhan W."/>
            <person name="Jiang J."/>
            <person name="Wang Q."/>
            <person name="Zhang B."/>
            <person name="Ji P."/>
            <person name="Sakyi L.B."/>
            <person name="Cui X."/>
            <person name="Yuan T."/>
            <person name="Jiang B."/>
            <person name="Yang W."/>
            <person name="Lam T.T.-Y."/>
            <person name="Chang Q."/>
            <person name="Ding S."/>
            <person name="Wang X."/>
            <person name="Zhu J."/>
            <person name="Ruan X."/>
            <person name="Zhao L."/>
            <person name="Wei J."/>
            <person name="Que T."/>
            <person name="Du C."/>
            <person name="Cheng J."/>
            <person name="Dai P."/>
            <person name="Han X."/>
            <person name="Huang E."/>
            <person name="Gao Y."/>
            <person name="Liu J."/>
            <person name="Shao H."/>
            <person name="Ye R."/>
            <person name="Li L."/>
            <person name="Wei W."/>
            <person name="Wang X."/>
            <person name="Wang C."/>
            <person name="Yang T."/>
            <person name="Huo Q."/>
            <person name="Li W."/>
            <person name="Guo W."/>
            <person name="Chen H."/>
            <person name="Zhou L."/>
            <person name="Ni X."/>
            <person name="Tian J."/>
            <person name="Zhou Y."/>
            <person name="Sheng Y."/>
            <person name="Liu T."/>
            <person name="Pan Y."/>
            <person name="Xia L."/>
            <person name="Li J."/>
            <person name="Zhao F."/>
            <person name="Cao W."/>
        </authorList>
    </citation>
    <scope>NUCLEOTIDE SEQUENCE</scope>
    <source>
        <strain evidence="1">Hyas-2018</strain>
    </source>
</reference>
<sequence>MARDTRLKVSTRKACSKKRRAWNKSVASKKVATSVAPPAVSPVGSRTEPCATTSTSVRSQPHLPPLECAGASSSAEHIDDNVPGPSSRAERVDTVFYTDEACAEREERAKRVKSSLADISATSRKFDLLDVSMASDDNDHGTEFIVVGMEVLRKFFCATTCTQCGTVGSCLIRRSLEKDRKRLYKANKGHTENEKLKRRMSKRHQPNASQDYCPGLL</sequence>
<proteinExistence type="predicted"/>
<comment type="caution">
    <text evidence="1">The sequence shown here is derived from an EMBL/GenBank/DDBJ whole genome shotgun (WGS) entry which is preliminary data.</text>
</comment>
<evidence type="ECO:0000313" key="1">
    <source>
        <dbReference type="EMBL" id="KAH6945438.1"/>
    </source>
</evidence>
<accession>A0ACB7TH39</accession>
<dbReference type="Proteomes" id="UP000821845">
    <property type="component" value="Chromosome 1"/>
</dbReference>
<gene>
    <name evidence="1" type="ORF">HPB50_008449</name>
</gene>
<protein>
    <submittedName>
        <fullName evidence="1">Uncharacterized protein</fullName>
    </submittedName>
</protein>